<feature type="compositionally biased region" description="Basic and acidic residues" evidence="1">
    <location>
        <begin position="147"/>
        <end position="159"/>
    </location>
</feature>
<dbReference type="Proteomes" id="UP000075901">
    <property type="component" value="Unassembled WGS sequence"/>
</dbReference>
<reference evidence="2" key="2">
    <citation type="submission" date="2020-05" db="UniProtKB">
        <authorList>
            <consortium name="EnsemblMetazoa"/>
        </authorList>
    </citation>
    <scope>IDENTIFICATION</scope>
    <source>
        <strain evidence="2">maculatus3</strain>
    </source>
</reference>
<dbReference type="VEuPathDB" id="VectorBase:AMAM019102"/>
<name>A0A182T3U8_9DIPT</name>
<organism evidence="2 3">
    <name type="scientific">Anopheles maculatus</name>
    <dbReference type="NCBI Taxonomy" id="74869"/>
    <lineage>
        <taxon>Eukaryota</taxon>
        <taxon>Metazoa</taxon>
        <taxon>Ecdysozoa</taxon>
        <taxon>Arthropoda</taxon>
        <taxon>Hexapoda</taxon>
        <taxon>Insecta</taxon>
        <taxon>Pterygota</taxon>
        <taxon>Neoptera</taxon>
        <taxon>Endopterygota</taxon>
        <taxon>Diptera</taxon>
        <taxon>Nematocera</taxon>
        <taxon>Culicoidea</taxon>
        <taxon>Culicidae</taxon>
        <taxon>Anophelinae</taxon>
        <taxon>Anopheles</taxon>
        <taxon>Anopheles maculatus group</taxon>
    </lineage>
</organism>
<feature type="compositionally biased region" description="Basic and acidic residues" evidence="1">
    <location>
        <begin position="167"/>
        <end position="184"/>
    </location>
</feature>
<proteinExistence type="predicted"/>
<evidence type="ECO:0000313" key="3">
    <source>
        <dbReference type="Proteomes" id="UP000075901"/>
    </source>
</evidence>
<evidence type="ECO:0000313" key="2">
    <source>
        <dbReference type="EnsemblMetazoa" id="AMAM019102-PA"/>
    </source>
</evidence>
<feature type="region of interest" description="Disordered" evidence="1">
    <location>
        <begin position="138"/>
        <end position="221"/>
    </location>
</feature>
<reference evidence="3" key="1">
    <citation type="submission" date="2013-09" db="EMBL/GenBank/DDBJ databases">
        <title>The Genome Sequence of Anopheles maculatus species B.</title>
        <authorList>
            <consortium name="The Broad Institute Genomics Platform"/>
            <person name="Neafsey D.E."/>
            <person name="Besansky N."/>
            <person name="Howell P."/>
            <person name="Walton C."/>
            <person name="Young S.K."/>
            <person name="Zeng Q."/>
            <person name="Gargeya S."/>
            <person name="Fitzgerald M."/>
            <person name="Haas B."/>
            <person name="Abouelleil A."/>
            <person name="Allen A.W."/>
            <person name="Alvarado L."/>
            <person name="Arachchi H.M."/>
            <person name="Berlin A.M."/>
            <person name="Chapman S.B."/>
            <person name="Gainer-Dewar J."/>
            <person name="Goldberg J."/>
            <person name="Griggs A."/>
            <person name="Gujja S."/>
            <person name="Hansen M."/>
            <person name="Howarth C."/>
            <person name="Imamovic A."/>
            <person name="Ireland A."/>
            <person name="Larimer J."/>
            <person name="McCowan C."/>
            <person name="Murphy C."/>
            <person name="Pearson M."/>
            <person name="Poon T.W."/>
            <person name="Priest M."/>
            <person name="Roberts A."/>
            <person name="Saif S."/>
            <person name="Shea T."/>
            <person name="Sisk P."/>
            <person name="Sykes S."/>
            <person name="Wortman J."/>
            <person name="Nusbaum C."/>
            <person name="Birren B."/>
        </authorList>
    </citation>
    <scope>NUCLEOTIDE SEQUENCE [LARGE SCALE GENOMIC DNA]</scope>
    <source>
        <strain evidence="3">maculatus3</strain>
    </source>
</reference>
<dbReference type="EnsemblMetazoa" id="AMAM019102-RA">
    <property type="protein sequence ID" value="AMAM019102-PA"/>
    <property type="gene ID" value="AMAM019102"/>
</dbReference>
<sequence>MDNDSQPLDYRIAANNSRSFNPAVLLSPLERMYVKPTATAPSNRPDYNTFLVPLRTNEKVPPTSQRIMYLNPPERRVLLRTGPSNAVSVREKPPEISIISSQQLYSQIGLAVEKALKNQSLPKLADMYGEPFIEEFNGCGQDPQRAANDDRRLEAERNNEQATKQRQARDADKFVCSSGKEDKNFQGSQQQFVRPPFHTERSPSLSPIVYDDENSGDEMIL</sequence>
<evidence type="ECO:0000256" key="1">
    <source>
        <dbReference type="SAM" id="MobiDB-lite"/>
    </source>
</evidence>
<feature type="compositionally biased region" description="Acidic residues" evidence="1">
    <location>
        <begin position="210"/>
        <end position="221"/>
    </location>
</feature>
<keyword evidence="3" id="KW-1185">Reference proteome</keyword>
<accession>A0A182T3U8</accession>
<dbReference type="AlphaFoldDB" id="A0A182T3U8"/>
<protein>
    <submittedName>
        <fullName evidence="2">Uncharacterized protein</fullName>
    </submittedName>
</protein>